<organism evidence="2 3">
    <name type="scientific">Mycolicibacterium flavescens</name>
    <name type="common">Mycobacterium flavescens</name>
    <dbReference type="NCBI Taxonomy" id="1776"/>
    <lineage>
        <taxon>Bacteria</taxon>
        <taxon>Bacillati</taxon>
        <taxon>Actinomycetota</taxon>
        <taxon>Actinomycetes</taxon>
        <taxon>Mycobacteriales</taxon>
        <taxon>Mycobacteriaceae</taxon>
        <taxon>Mycolicibacterium</taxon>
    </lineage>
</organism>
<evidence type="ECO:0008006" key="4">
    <source>
        <dbReference type="Google" id="ProtNLM"/>
    </source>
</evidence>
<gene>
    <name evidence="2" type="ORF">BHQ18_13270</name>
</gene>
<proteinExistence type="predicted"/>
<feature type="chain" id="PRO_5009134945" description="Secreted protein" evidence="1">
    <location>
        <begin position="31"/>
        <end position="149"/>
    </location>
</feature>
<name>A0A1E3RJ28_MYCFV</name>
<sequence>MMRTVLTRLTAVVAALVLAGGLGAPAPAGAMMNLGNYDLLTNRYDRASWVWFVTNCFPDKQPDCVYVSARPRLKFYAYYEGAAQLVDGRYTMTVDVPDGLRCPGYNLPTRETYSWDERSLGGTIESHYNVGCFNGPPGMQFWTFALQRL</sequence>
<dbReference type="STRING" id="1776.BHQ18_13270"/>
<dbReference type="EMBL" id="MIHA01000008">
    <property type="protein sequence ID" value="ODQ89863.1"/>
    <property type="molecule type" value="Genomic_DNA"/>
</dbReference>
<evidence type="ECO:0000313" key="2">
    <source>
        <dbReference type="EMBL" id="ODQ89863.1"/>
    </source>
</evidence>
<dbReference type="AlphaFoldDB" id="A0A1E3RJ28"/>
<feature type="signal peptide" evidence="1">
    <location>
        <begin position="1"/>
        <end position="30"/>
    </location>
</feature>
<evidence type="ECO:0000313" key="3">
    <source>
        <dbReference type="Proteomes" id="UP000094053"/>
    </source>
</evidence>
<dbReference type="Proteomes" id="UP000094053">
    <property type="component" value="Unassembled WGS sequence"/>
</dbReference>
<reference evidence="3" key="1">
    <citation type="submission" date="2016-09" db="EMBL/GenBank/DDBJ databases">
        <authorList>
            <person name="Greninger A.L."/>
            <person name="Jerome K.R."/>
            <person name="Mcnair B."/>
            <person name="Wallis C."/>
            <person name="Fang F."/>
        </authorList>
    </citation>
    <scope>NUCLEOTIDE SEQUENCE [LARGE SCALE GENOMIC DNA]</scope>
    <source>
        <strain evidence="3">M6</strain>
    </source>
</reference>
<keyword evidence="1" id="KW-0732">Signal</keyword>
<keyword evidence="3" id="KW-1185">Reference proteome</keyword>
<evidence type="ECO:0000256" key="1">
    <source>
        <dbReference type="SAM" id="SignalP"/>
    </source>
</evidence>
<protein>
    <recommendedName>
        <fullName evidence="4">Secreted protein</fullName>
    </recommendedName>
</protein>
<comment type="caution">
    <text evidence="2">The sequence shown here is derived from an EMBL/GenBank/DDBJ whole genome shotgun (WGS) entry which is preliminary data.</text>
</comment>
<accession>A0A1E3RJ28</accession>